<name>A0A923N3X1_9BACT</name>
<reference evidence="2" key="1">
    <citation type="submission" date="2020-08" db="EMBL/GenBank/DDBJ databases">
        <title>Pontibacter sp. SD6 16S ribosomal RNA gene Genome sequencing and assembly.</title>
        <authorList>
            <person name="Kang M."/>
        </authorList>
    </citation>
    <scope>NUCLEOTIDE SEQUENCE</scope>
    <source>
        <strain evidence="2">SD6</strain>
    </source>
</reference>
<dbReference type="EMBL" id="JACRVF010000001">
    <property type="protein sequence ID" value="MBC5992430.1"/>
    <property type="molecule type" value="Genomic_DNA"/>
</dbReference>
<dbReference type="AlphaFoldDB" id="A0A923N3X1"/>
<feature type="signal peptide" evidence="1">
    <location>
        <begin position="1"/>
        <end position="25"/>
    </location>
</feature>
<dbReference type="Proteomes" id="UP000603640">
    <property type="component" value="Unassembled WGS sequence"/>
</dbReference>
<accession>A0A923N3X1</accession>
<keyword evidence="1" id="KW-0732">Signal</keyword>
<dbReference type="RefSeq" id="WP_187066375.1">
    <property type="nucleotide sequence ID" value="NZ_JACRVF010000001.1"/>
</dbReference>
<sequence length="70" mass="7826">MRKQRILRKVLIPMIGLKMLLQSGAVQVEQKPMFDVQVESVTINLPSISILPITVNTVQIKSGDVVINQK</sequence>
<organism evidence="2 3">
    <name type="scientific">Pontibacter cellulosilyticus</name>
    <dbReference type="NCBI Taxonomy" id="1720253"/>
    <lineage>
        <taxon>Bacteria</taxon>
        <taxon>Pseudomonadati</taxon>
        <taxon>Bacteroidota</taxon>
        <taxon>Cytophagia</taxon>
        <taxon>Cytophagales</taxon>
        <taxon>Hymenobacteraceae</taxon>
        <taxon>Pontibacter</taxon>
    </lineage>
</organism>
<evidence type="ECO:0000313" key="3">
    <source>
        <dbReference type="Proteomes" id="UP000603640"/>
    </source>
</evidence>
<evidence type="ECO:0000313" key="2">
    <source>
        <dbReference type="EMBL" id="MBC5992430.1"/>
    </source>
</evidence>
<gene>
    <name evidence="2" type="ORF">H8S84_06220</name>
</gene>
<feature type="chain" id="PRO_5036896326" evidence="1">
    <location>
        <begin position="26"/>
        <end position="70"/>
    </location>
</feature>
<proteinExistence type="predicted"/>
<protein>
    <submittedName>
        <fullName evidence="2">Uncharacterized protein</fullName>
    </submittedName>
</protein>
<evidence type="ECO:0000256" key="1">
    <source>
        <dbReference type="SAM" id="SignalP"/>
    </source>
</evidence>
<comment type="caution">
    <text evidence="2">The sequence shown here is derived from an EMBL/GenBank/DDBJ whole genome shotgun (WGS) entry which is preliminary data.</text>
</comment>
<keyword evidence="3" id="KW-1185">Reference proteome</keyword>